<dbReference type="FunCoup" id="R7VCJ1">
    <property type="interactions" value="1524"/>
</dbReference>
<dbReference type="SUPFAM" id="SSF55753">
    <property type="entry name" value="Actin depolymerizing proteins"/>
    <property type="match status" value="1"/>
</dbReference>
<evidence type="ECO:0000256" key="1">
    <source>
        <dbReference type="ARBA" id="ARBA00006844"/>
    </source>
</evidence>
<dbReference type="EMBL" id="AMQN01004321">
    <property type="status" value="NOT_ANNOTATED_CDS"/>
    <property type="molecule type" value="Genomic_DNA"/>
</dbReference>
<evidence type="ECO:0000256" key="2">
    <source>
        <dbReference type="ARBA" id="ARBA00023203"/>
    </source>
</evidence>
<dbReference type="Gene3D" id="3.40.20.10">
    <property type="entry name" value="Severin"/>
    <property type="match status" value="1"/>
</dbReference>
<reference evidence="6" key="1">
    <citation type="submission" date="2012-12" db="EMBL/GenBank/DDBJ databases">
        <authorList>
            <person name="Hellsten U."/>
            <person name="Grimwood J."/>
            <person name="Chapman J.A."/>
            <person name="Shapiro H."/>
            <person name="Aerts A."/>
            <person name="Otillar R.P."/>
            <person name="Terry A.Y."/>
            <person name="Boore J.L."/>
            <person name="Simakov O."/>
            <person name="Marletaz F."/>
            <person name="Cho S.-J."/>
            <person name="Edsinger-Gonzales E."/>
            <person name="Havlak P."/>
            <person name="Kuo D.-H."/>
            <person name="Larsson T."/>
            <person name="Lv J."/>
            <person name="Arendt D."/>
            <person name="Savage R."/>
            <person name="Osoegawa K."/>
            <person name="de Jong P."/>
            <person name="Lindberg D.R."/>
            <person name="Seaver E.C."/>
            <person name="Weisblat D.A."/>
            <person name="Putnam N.H."/>
            <person name="Grigoriev I.V."/>
            <person name="Rokhsar D.S."/>
        </authorList>
    </citation>
    <scope>NUCLEOTIDE SEQUENCE</scope>
    <source>
        <strain evidence="6">I ESC-2004</strain>
    </source>
</reference>
<dbReference type="OrthoDB" id="10249245at2759"/>
<dbReference type="STRING" id="283909.R7VCJ1"/>
<evidence type="ECO:0000313" key="4">
    <source>
        <dbReference type="EMBL" id="ELU16344.1"/>
    </source>
</evidence>
<sequence length="146" mass="16838">MASGVQVKDECKVAFKDIKLKKKNRYIIFRITSDLKCIEIEKMADEHATYEDFVEDLKVAQRAGECRYGLFDAKYQKAGSMEHQKLFFLLWSPEDAKVKQKMIYASSKDALRRALGEGIGKEVQATDDSDLAWDNVLEQISRLDRH</sequence>
<dbReference type="GO" id="GO:0015629">
    <property type="term" value="C:actin cytoskeleton"/>
    <property type="evidence" value="ECO:0007669"/>
    <property type="project" value="InterPro"/>
</dbReference>
<evidence type="ECO:0000313" key="5">
    <source>
        <dbReference type="EnsemblMetazoa" id="CapteP221112"/>
    </source>
</evidence>
<evidence type="ECO:0000313" key="6">
    <source>
        <dbReference type="Proteomes" id="UP000014760"/>
    </source>
</evidence>
<gene>
    <name evidence="4" type="ORF">CAPTEDRAFT_221112</name>
</gene>
<keyword evidence="2" id="KW-0009">Actin-binding</keyword>
<feature type="domain" description="ADF-H" evidence="3">
    <location>
        <begin position="2"/>
        <end position="141"/>
    </location>
</feature>
<dbReference type="GO" id="GO:0030042">
    <property type="term" value="P:actin filament depolymerization"/>
    <property type="evidence" value="ECO:0007669"/>
    <property type="project" value="InterPro"/>
</dbReference>
<dbReference type="CDD" id="cd11286">
    <property type="entry name" value="ADF_cofilin_like"/>
    <property type="match status" value="1"/>
</dbReference>
<accession>R7VCJ1</accession>
<reference evidence="4 6" key="2">
    <citation type="journal article" date="2013" name="Nature">
        <title>Insights into bilaterian evolution from three spiralian genomes.</title>
        <authorList>
            <person name="Simakov O."/>
            <person name="Marletaz F."/>
            <person name="Cho S.J."/>
            <person name="Edsinger-Gonzales E."/>
            <person name="Havlak P."/>
            <person name="Hellsten U."/>
            <person name="Kuo D.H."/>
            <person name="Larsson T."/>
            <person name="Lv J."/>
            <person name="Arendt D."/>
            <person name="Savage R."/>
            <person name="Osoegawa K."/>
            <person name="de Jong P."/>
            <person name="Grimwood J."/>
            <person name="Chapman J.A."/>
            <person name="Shapiro H."/>
            <person name="Aerts A."/>
            <person name="Otillar R.P."/>
            <person name="Terry A.Y."/>
            <person name="Boore J.L."/>
            <person name="Grigoriev I.V."/>
            <person name="Lindberg D.R."/>
            <person name="Seaver E.C."/>
            <person name="Weisblat D.A."/>
            <person name="Putnam N.H."/>
            <person name="Rokhsar D.S."/>
        </authorList>
    </citation>
    <scope>NUCLEOTIDE SEQUENCE</scope>
    <source>
        <strain evidence="4 6">I ESC-2004</strain>
    </source>
</reference>
<dbReference type="EMBL" id="KB293181">
    <property type="protein sequence ID" value="ELU16344.1"/>
    <property type="molecule type" value="Genomic_DNA"/>
</dbReference>
<keyword evidence="6" id="KW-1185">Reference proteome</keyword>
<name>R7VCJ1_CAPTE</name>
<dbReference type="HOGENOM" id="CLU_094004_3_2_1"/>
<dbReference type="InterPro" id="IPR029006">
    <property type="entry name" value="ADF-H/Gelsolin-like_dom_sf"/>
</dbReference>
<dbReference type="InterPro" id="IPR002108">
    <property type="entry name" value="ADF-H"/>
</dbReference>
<dbReference type="OMA" id="ITFYSWS"/>
<organism evidence="4">
    <name type="scientific">Capitella teleta</name>
    <name type="common">Polychaete worm</name>
    <dbReference type="NCBI Taxonomy" id="283909"/>
    <lineage>
        <taxon>Eukaryota</taxon>
        <taxon>Metazoa</taxon>
        <taxon>Spiralia</taxon>
        <taxon>Lophotrochozoa</taxon>
        <taxon>Annelida</taxon>
        <taxon>Polychaeta</taxon>
        <taxon>Sedentaria</taxon>
        <taxon>Scolecida</taxon>
        <taxon>Capitellidae</taxon>
        <taxon>Capitella</taxon>
    </lineage>
</organism>
<proteinExistence type="inferred from homology"/>
<dbReference type="GO" id="GO:0003779">
    <property type="term" value="F:actin binding"/>
    <property type="evidence" value="ECO:0007669"/>
    <property type="project" value="UniProtKB-KW"/>
</dbReference>
<dbReference type="SMART" id="SM00102">
    <property type="entry name" value="ADF"/>
    <property type="match status" value="1"/>
</dbReference>
<dbReference type="PANTHER" id="PTHR11913">
    <property type="entry name" value="COFILIN-RELATED"/>
    <property type="match status" value="1"/>
</dbReference>
<dbReference type="AlphaFoldDB" id="R7VCJ1"/>
<dbReference type="PROSITE" id="PS51263">
    <property type="entry name" value="ADF_H"/>
    <property type="match status" value="1"/>
</dbReference>
<dbReference type="InterPro" id="IPR017904">
    <property type="entry name" value="ADF/Cofilin"/>
</dbReference>
<reference evidence="5" key="3">
    <citation type="submission" date="2015-06" db="UniProtKB">
        <authorList>
            <consortium name="EnsemblMetazoa"/>
        </authorList>
    </citation>
    <scope>IDENTIFICATION</scope>
</reference>
<dbReference type="Proteomes" id="UP000014760">
    <property type="component" value="Unassembled WGS sequence"/>
</dbReference>
<protein>
    <recommendedName>
        <fullName evidence="3">ADF-H domain-containing protein</fullName>
    </recommendedName>
</protein>
<dbReference type="EnsemblMetazoa" id="CapteT221112">
    <property type="protein sequence ID" value="CapteP221112"/>
    <property type="gene ID" value="CapteG221112"/>
</dbReference>
<dbReference type="Pfam" id="PF00241">
    <property type="entry name" value="Cofilin_ADF"/>
    <property type="match status" value="1"/>
</dbReference>
<evidence type="ECO:0000259" key="3">
    <source>
        <dbReference type="PROSITE" id="PS51263"/>
    </source>
</evidence>
<dbReference type="PRINTS" id="PR00006">
    <property type="entry name" value="COFILIN"/>
</dbReference>
<comment type="similarity">
    <text evidence="1">Belongs to the actin-binding proteins ADF family.</text>
</comment>